<keyword evidence="7 9" id="KW-0472">Membrane</keyword>
<accession>A0ABR9ZY20</accession>
<dbReference type="Proteomes" id="UP000614200">
    <property type="component" value="Unassembled WGS sequence"/>
</dbReference>
<keyword evidence="11" id="KW-1185">Reference proteome</keyword>
<proteinExistence type="inferred from homology"/>
<evidence type="ECO:0000256" key="5">
    <source>
        <dbReference type="ARBA" id="ARBA00022692"/>
    </source>
</evidence>
<keyword evidence="2" id="KW-0813">Transport</keyword>
<evidence type="ECO:0000256" key="1">
    <source>
        <dbReference type="ARBA" id="ARBA00004429"/>
    </source>
</evidence>
<evidence type="ECO:0000256" key="8">
    <source>
        <dbReference type="ARBA" id="ARBA00035655"/>
    </source>
</evidence>
<gene>
    <name evidence="10" type="ORF">ISU02_19430</name>
</gene>
<feature type="transmembrane region" description="Helical" evidence="9">
    <location>
        <begin position="148"/>
        <end position="173"/>
    </location>
</feature>
<comment type="caution">
    <text evidence="10">The sequence shown here is derived from an EMBL/GenBank/DDBJ whole genome shotgun (WGS) entry which is preliminary data.</text>
</comment>
<evidence type="ECO:0000256" key="7">
    <source>
        <dbReference type="ARBA" id="ARBA00023136"/>
    </source>
</evidence>
<evidence type="ECO:0000256" key="2">
    <source>
        <dbReference type="ARBA" id="ARBA00022448"/>
    </source>
</evidence>
<dbReference type="PANTHER" id="PTHR30574:SF1">
    <property type="entry name" value="SULPHUR TRANSPORT DOMAIN-CONTAINING PROTEIN"/>
    <property type="match status" value="1"/>
</dbReference>
<dbReference type="InterPro" id="IPR007272">
    <property type="entry name" value="Sulf_transp_TsuA/YedE"/>
</dbReference>
<evidence type="ECO:0000256" key="3">
    <source>
        <dbReference type="ARBA" id="ARBA00022475"/>
    </source>
</evidence>
<keyword evidence="5 9" id="KW-0812">Transmembrane</keyword>
<reference evidence="10 11" key="1">
    <citation type="submission" date="2020-11" db="EMBL/GenBank/DDBJ databases">
        <title>Fusibacter basophilias sp. nov.</title>
        <authorList>
            <person name="Qiu D."/>
        </authorList>
    </citation>
    <scope>NUCLEOTIDE SEQUENCE [LARGE SCALE GENOMIC DNA]</scope>
    <source>
        <strain evidence="10 11">Q10-2</strain>
    </source>
</reference>
<evidence type="ECO:0000256" key="6">
    <source>
        <dbReference type="ARBA" id="ARBA00022989"/>
    </source>
</evidence>
<comment type="subcellular location">
    <subcellularLocation>
        <location evidence="1">Cell inner membrane</location>
        <topology evidence="1">Multi-pass membrane protein</topology>
    </subcellularLocation>
</comment>
<sequence length="206" mass="22391">MASGKSSLKKINNTNLEVSKLEKKEKKFFDQLKTNEYYIKWLKNPITYVTAAVLLTLFQTITLAVTKDPWGVSGVLAYWGAWIFEAFGGSVDKWYYFASSGAQNVLNNGFINHAGTWRNLGIIVGALTATLLASGFKIKKIKSKKQVVAAALGGLLMGYGARLAFGCNIGALYSGIASLSLSGWVFAIGMFFGAIVGSKLLVKFFM</sequence>
<organism evidence="10 11">
    <name type="scientific">Fusibacter ferrireducens</name>
    <dbReference type="NCBI Taxonomy" id="2785058"/>
    <lineage>
        <taxon>Bacteria</taxon>
        <taxon>Bacillati</taxon>
        <taxon>Bacillota</taxon>
        <taxon>Clostridia</taxon>
        <taxon>Eubacteriales</taxon>
        <taxon>Eubacteriales Family XII. Incertae Sedis</taxon>
        <taxon>Fusibacter</taxon>
    </lineage>
</organism>
<evidence type="ECO:0000313" key="11">
    <source>
        <dbReference type="Proteomes" id="UP000614200"/>
    </source>
</evidence>
<feature type="transmembrane region" description="Helical" evidence="9">
    <location>
        <begin position="117"/>
        <end position="136"/>
    </location>
</feature>
<feature type="transmembrane region" description="Helical" evidence="9">
    <location>
        <begin position="179"/>
        <end position="202"/>
    </location>
</feature>
<evidence type="ECO:0000313" key="10">
    <source>
        <dbReference type="EMBL" id="MBF4695271.1"/>
    </source>
</evidence>
<evidence type="ECO:0000256" key="9">
    <source>
        <dbReference type="SAM" id="Phobius"/>
    </source>
</evidence>
<keyword evidence="6 9" id="KW-1133">Transmembrane helix</keyword>
<dbReference type="PANTHER" id="PTHR30574">
    <property type="entry name" value="INNER MEMBRANE PROTEIN YEDE"/>
    <property type="match status" value="1"/>
</dbReference>
<keyword evidence="4" id="KW-0997">Cell inner membrane</keyword>
<feature type="transmembrane region" description="Helical" evidence="9">
    <location>
        <begin position="46"/>
        <end position="65"/>
    </location>
</feature>
<keyword evidence="3" id="KW-1003">Cell membrane</keyword>
<name>A0ABR9ZY20_9FIRM</name>
<dbReference type="EMBL" id="JADKNH010000014">
    <property type="protein sequence ID" value="MBF4695271.1"/>
    <property type="molecule type" value="Genomic_DNA"/>
</dbReference>
<dbReference type="Pfam" id="PF04143">
    <property type="entry name" value="Sulf_transp"/>
    <property type="match status" value="1"/>
</dbReference>
<comment type="similarity">
    <text evidence="8">Belongs to the TsuA/YedE (TC 9.B.102) family.</text>
</comment>
<protein>
    <submittedName>
        <fullName evidence="10">YeeE/YedE family protein</fullName>
    </submittedName>
</protein>
<evidence type="ECO:0000256" key="4">
    <source>
        <dbReference type="ARBA" id="ARBA00022519"/>
    </source>
</evidence>